<dbReference type="PANTHER" id="PTHR33751">
    <property type="entry name" value="CBB3-TYPE CYTOCHROME C OXIDASE SUBUNIT FIXP"/>
    <property type="match status" value="1"/>
</dbReference>
<evidence type="ECO:0000259" key="6">
    <source>
        <dbReference type="PROSITE" id="PS51007"/>
    </source>
</evidence>
<evidence type="ECO:0000256" key="3">
    <source>
        <dbReference type="ARBA" id="ARBA00023004"/>
    </source>
</evidence>
<dbReference type="InterPro" id="IPR036909">
    <property type="entry name" value="Cyt_c-like_dom_sf"/>
</dbReference>
<evidence type="ECO:0000256" key="1">
    <source>
        <dbReference type="ARBA" id="ARBA00022617"/>
    </source>
</evidence>
<dbReference type="GO" id="GO:0020037">
    <property type="term" value="F:heme binding"/>
    <property type="evidence" value="ECO:0007669"/>
    <property type="project" value="InterPro"/>
</dbReference>
<dbReference type="Proteomes" id="UP000306196">
    <property type="component" value="Unassembled WGS sequence"/>
</dbReference>
<keyword evidence="1 4" id="KW-0349">Heme</keyword>
<keyword evidence="8" id="KW-1185">Reference proteome</keyword>
<dbReference type="InterPro" id="IPR009056">
    <property type="entry name" value="Cyt_c-like_dom"/>
</dbReference>
<gene>
    <name evidence="7" type="ORF">FEM03_18550</name>
</gene>
<evidence type="ECO:0000313" key="8">
    <source>
        <dbReference type="Proteomes" id="UP000306196"/>
    </source>
</evidence>
<dbReference type="OrthoDB" id="175557at2"/>
<keyword evidence="5" id="KW-0732">Signal</keyword>
<dbReference type="SUPFAM" id="SSF48695">
    <property type="entry name" value="Multiheme cytochromes"/>
    <property type="match status" value="1"/>
</dbReference>
<feature type="domain" description="Cytochrome c" evidence="6">
    <location>
        <begin position="251"/>
        <end position="402"/>
    </location>
</feature>
<keyword evidence="2 4" id="KW-0479">Metal-binding</keyword>
<dbReference type="Pfam" id="PF00034">
    <property type="entry name" value="Cytochrom_C"/>
    <property type="match status" value="1"/>
</dbReference>
<evidence type="ECO:0000256" key="4">
    <source>
        <dbReference type="PROSITE-ProRule" id="PRU00433"/>
    </source>
</evidence>
<evidence type="ECO:0000256" key="5">
    <source>
        <dbReference type="SAM" id="SignalP"/>
    </source>
</evidence>
<sequence length="745" mass="82123">MANFPLTTALTLTLALLTATLPAAEKSHPLIPAFERFFSPEQTQPSLEAGLLLLQEFNCTTCHSAPEAWHSELGQRATISLANVGNRLPDSTLKTFLSNPHAHKPGTLMPQLPLKPDQIAPLVTYLSKLKSNDPTKTKTFPQGNPHHGREIFHTIGCVACHAPDSPEKYHPEEVAKGLPVETPKLPSIPIRLAHDYPAQQLAAFLQAPLAIRHAGRMPDFALNDQQASDIASYLQQNTQRADWSKTNPSADQLAKGKKVFTDQRCNACHDTGKSDPLALVPAKTLTKLNPKNGCLSTSPNEAPHFSLNAAQRSALQLALTTIQQTPAPAPLNATQKSDRFLAQMNCYACHEWNGKGGLEKARAQYFTVNNPTAHSLGEIGLLPPKLNHAGRKLTRAWLEKLLWGENGGVRPYMTARMPRFGKENAESFIAPFAEACKSDTKITIDTSGLIRHQRAENGRILLGVGEKDSLGCVSCHGIKDRNSLGVPVINLTHTVDRLQPEYFKELLLNPQAVQPGTLMPPLLMGRKKADNEIEQMWIYLKEIDGARLPPGLLLEGDYELKPKPEEKPIVFRTFLEGAGTQAIAVGYPGGINLAFDTLEVRPALAWKGRFIDAMTTWEERAMTPAKPLGDNLLTLPTHIPFARLKSPTDPWPDTPGNRLGYQFKGYRIQPDGTPTFLYTIDDLKIQETLTPTKDGTGIQRHLVVESQANSKGWHFLGLSKNAKPQSLQFKNNRVELQDLISWPTT</sequence>
<reference evidence="7 8" key="1">
    <citation type="submission" date="2019-05" db="EMBL/GenBank/DDBJ databases">
        <title>Verrucobacter flavum gen. nov., sp. nov. a new member of the family Verrucomicrobiaceae.</title>
        <authorList>
            <person name="Szuroczki S."/>
            <person name="Abbaszade G."/>
            <person name="Szabo A."/>
            <person name="Felfoldi T."/>
            <person name="Schumann P."/>
            <person name="Boka K."/>
            <person name="Keki Z."/>
            <person name="Toumi M."/>
            <person name="Toth E."/>
        </authorList>
    </citation>
    <scope>NUCLEOTIDE SEQUENCE [LARGE SCALE GENOMIC DNA]</scope>
    <source>
        <strain evidence="7 8">MG-N-17</strain>
    </source>
</reference>
<feature type="chain" id="PRO_5024317428" evidence="5">
    <location>
        <begin position="24"/>
        <end position="745"/>
    </location>
</feature>
<comment type="caution">
    <text evidence="7">The sequence shown here is derived from an EMBL/GenBank/DDBJ whole genome shotgun (WGS) entry which is preliminary data.</text>
</comment>
<feature type="signal peptide" evidence="5">
    <location>
        <begin position="1"/>
        <end position="23"/>
    </location>
</feature>
<dbReference type="SUPFAM" id="SSF46626">
    <property type="entry name" value="Cytochrome c"/>
    <property type="match status" value="4"/>
</dbReference>
<proteinExistence type="predicted"/>
<dbReference type="GO" id="GO:0009055">
    <property type="term" value="F:electron transfer activity"/>
    <property type="evidence" value="ECO:0007669"/>
    <property type="project" value="InterPro"/>
</dbReference>
<dbReference type="InterPro" id="IPR050597">
    <property type="entry name" value="Cytochrome_c_Oxidase_Subunit"/>
</dbReference>
<dbReference type="EMBL" id="VAUV01000014">
    <property type="protein sequence ID" value="TLD69369.1"/>
    <property type="molecule type" value="Genomic_DNA"/>
</dbReference>
<name>A0A5R8KCP6_9BACT</name>
<organism evidence="7 8">
    <name type="scientific">Phragmitibacter flavus</name>
    <dbReference type="NCBI Taxonomy" id="2576071"/>
    <lineage>
        <taxon>Bacteria</taxon>
        <taxon>Pseudomonadati</taxon>
        <taxon>Verrucomicrobiota</taxon>
        <taxon>Verrucomicrobiia</taxon>
        <taxon>Verrucomicrobiales</taxon>
        <taxon>Verrucomicrobiaceae</taxon>
        <taxon>Phragmitibacter</taxon>
    </lineage>
</organism>
<keyword evidence="3 4" id="KW-0408">Iron</keyword>
<feature type="domain" description="Cytochrome c" evidence="6">
    <location>
        <begin position="453"/>
        <end position="544"/>
    </location>
</feature>
<feature type="domain" description="Cytochrome c" evidence="6">
    <location>
        <begin position="143"/>
        <end position="238"/>
    </location>
</feature>
<dbReference type="GO" id="GO:0046872">
    <property type="term" value="F:metal ion binding"/>
    <property type="evidence" value="ECO:0007669"/>
    <property type="project" value="UniProtKB-KW"/>
</dbReference>
<evidence type="ECO:0000256" key="2">
    <source>
        <dbReference type="ARBA" id="ARBA00022723"/>
    </source>
</evidence>
<feature type="domain" description="Cytochrome c" evidence="6">
    <location>
        <begin position="45"/>
        <end position="130"/>
    </location>
</feature>
<dbReference type="PROSITE" id="PS51007">
    <property type="entry name" value="CYTC"/>
    <property type="match status" value="4"/>
</dbReference>
<dbReference type="Gene3D" id="1.10.760.10">
    <property type="entry name" value="Cytochrome c-like domain"/>
    <property type="match status" value="4"/>
</dbReference>
<dbReference type="PANTHER" id="PTHR33751:SF1">
    <property type="entry name" value="CBB3-TYPE CYTOCHROME C OXIDASE SUBUNIT FIXP"/>
    <property type="match status" value="1"/>
</dbReference>
<dbReference type="AlphaFoldDB" id="A0A5R8KCP6"/>
<evidence type="ECO:0000313" key="7">
    <source>
        <dbReference type="EMBL" id="TLD69369.1"/>
    </source>
</evidence>
<dbReference type="InterPro" id="IPR036280">
    <property type="entry name" value="Multihaem_cyt_sf"/>
</dbReference>
<protein>
    <submittedName>
        <fullName evidence="7">C-type cytochrome</fullName>
    </submittedName>
</protein>
<accession>A0A5R8KCP6</accession>
<dbReference type="RefSeq" id="WP_138087786.1">
    <property type="nucleotide sequence ID" value="NZ_VAUV01000014.1"/>
</dbReference>